<dbReference type="AlphaFoldDB" id="A0AAX6MZN3"/>
<evidence type="ECO:0000313" key="2">
    <source>
        <dbReference type="Proteomes" id="UP001369815"/>
    </source>
</evidence>
<reference evidence="1 2" key="1">
    <citation type="journal article" date="2024" name="Front Chem Biol">
        <title>Unveiling the potential of Daldinia eschscholtzii MFLUCC 19-0629 through bioactivity and bioinformatics studies for enhanced sustainable agriculture production.</title>
        <authorList>
            <person name="Brooks S."/>
            <person name="Weaver J.A."/>
            <person name="Klomchit A."/>
            <person name="Alharthi S.A."/>
            <person name="Onlamun T."/>
            <person name="Nurani R."/>
            <person name="Vong T.K."/>
            <person name="Alberti F."/>
            <person name="Greco C."/>
        </authorList>
    </citation>
    <scope>NUCLEOTIDE SEQUENCE [LARGE SCALE GENOMIC DNA]</scope>
    <source>
        <strain evidence="1">MFLUCC 19-0629</strain>
    </source>
</reference>
<dbReference type="Proteomes" id="UP001369815">
    <property type="component" value="Unassembled WGS sequence"/>
</dbReference>
<evidence type="ECO:0000313" key="1">
    <source>
        <dbReference type="EMBL" id="KAK6957883.1"/>
    </source>
</evidence>
<protein>
    <submittedName>
        <fullName evidence="1">Uncharacterized protein</fullName>
    </submittedName>
</protein>
<proteinExistence type="predicted"/>
<accession>A0AAX6MZN3</accession>
<keyword evidence="2" id="KW-1185">Reference proteome</keyword>
<dbReference type="EMBL" id="JBANMG010000001">
    <property type="protein sequence ID" value="KAK6957883.1"/>
    <property type="molecule type" value="Genomic_DNA"/>
</dbReference>
<comment type="caution">
    <text evidence="1">The sequence shown here is derived from an EMBL/GenBank/DDBJ whole genome shotgun (WGS) entry which is preliminary data.</text>
</comment>
<name>A0AAX6MZN3_9PEZI</name>
<organism evidence="1 2">
    <name type="scientific">Daldinia eschscholtzii</name>
    <dbReference type="NCBI Taxonomy" id="292717"/>
    <lineage>
        <taxon>Eukaryota</taxon>
        <taxon>Fungi</taxon>
        <taxon>Dikarya</taxon>
        <taxon>Ascomycota</taxon>
        <taxon>Pezizomycotina</taxon>
        <taxon>Sordariomycetes</taxon>
        <taxon>Xylariomycetidae</taxon>
        <taxon>Xylariales</taxon>
        <taxon>Hypoxylaceae</taxon>
        <taxon>Daldinia</taxon>
    </lineage>
</organism>
<sequence length="64" mass="7510">MTGHADTEEVTDEVRETFIHHNRIYQRCSVDRRIYLVPVDEVCKRQRLLFESDPQTDIAVHLAG</sequence>
<gene>
    <name evidence="1" type="ORF">Daesc_000672</name>
</gene>